<sequence>MNAPLGVELDAVTHRFGRTEALTDVSLTLRPGVVTGLVGRNGAGKTTLLSLVAGLRPAQHGSVRVGGRDVWEDPAVTSRVALVRDRGGVLEDQRIRHTLTIHRALRPHWDEEYAVHLLERFGVPSRRRPEQLSTGQRSSLSAVLALASRAEVTLLDEVYLGMDAVARRMFYEELMADYAAHPRTIVLSSHLLDEVEDLFEDVVVLDRGRVVAAGDADTVRQQHSTGDHLASLTDVLVQVSSSSSPSTPGRTAR</sequence>
<dbReference type="PROSITE" id="PS50893">
    <property type="entry name" value="ABC_TRANSPORTER_2"/>
    <property type="match status" value="1"/>
</dbReference>
<feature type="domain" description="ABC transporter" evidence="4">
    <location>
        <begin position="7"/>
        <end position="232"/>
    </location>
</feature>
<name>A0A345NM93_9MICO</name>
<organism evidence="5 6">
    <name type="scientific">Ornithinimicrobium avium</name>
    <dbReference type="NCBI Taxonomy" id="2283195"/>
    <lineage>
        <taxon>Bacteria</taxon>
        <taxon>Bacillati</taxon>
        <taxon>Actinomycetota</taxon>
        <taxon>Actinomycetes</taxon>
        <taxon>Micrococcales</taxon>
        <taxon>Ornithinimicrobiaceae</taxon>
        <taxon>Ornithinimicrobium</taxon>
    </lineage>
</organism>
<keyword evidence="1" id="KW-0813">Transport</keyword>
<dbReference type="SMART" id="SM00382">
    <property type="entry name" value="AAA"/>
    <property type="match status" value="1"/>
</dbReference>
<dbReference type="PANTHER" id="PTHR42939:SF1">
    <property type="entry name" value="ABC TRANSPORTER ATP-BINDING PROTEIN ALBC-RELATED"/>
    <property type="match status" value="1"/>
</dbReference>
<keyword evidence="6" id="KW-1185">Reference proteome</keyword>
<dbReference type="EMBL" id="CP031229">
    <property type="protein sequence ID" value="AXH96151.1"/>
    <property type="molecule type" value="Genomic_DNA"/>
</dbReference>
<dbReference type="PANTHER" id="PTHR42939">
    <property type="entry name" value="ABC TRANSPORTER ATP-BINDING PROTEIN ALBC-RELATED"/>
    <property type="match status" value="1"/>
</dbReference>
<dbReference type="Pfam" id="PF00005">
    <property type="entry name" value="ABC_tran"/>
    <property type="match status" value="1"/>
</dbReference>
<evidence type="ECO:0000313" key="5">
    <source>
        <dbReference type="EMBL" id="AXH96151.1"/>
    </source>
</evidence>
<evidence type="ECO:0000313" key="6">
    <source>
        <dbReference type="Proteomes" id="UP000253790"/>
    </source>
</evidence>
<dbReference type="GO" id="GO:0016887">
    <property type="term" value="F:ATP hydrolysis activity"/>
    <property type="evidence" value="ECO:0007669"/>
    <property type="project" value="InterPro"/>
</dbReference>
<dbReference type="InterPro" id="IPR003593">
    <property type="entry name" value="AAA+_ATPase"/>
</dbReference>
<accession>A0A345NM93</accession>
<evidence type="ECO:0000256" key="3">
    <source>
        <dbReference type="ARBA" id="ARBA00022840"/>
    </source>
</evidence>
<evidence type="ECO:0000256" key="1">
    <source>
        <dbReference type="ARBA" id="ARBA00022448"/>
    </source>
</evidence>
<dbReference type="RefSeq" id="WP_114927916.1">
    <property type="nucleotide sequence ID" value="NZ_CP031229.1"/>
</dbReference>
<evidence type="ECO:0000259" key="4">
    <source>
        <dbReference type="PROSITE" id="PS50893"/>
    </source>
</evidence>
<dbReference type="GO" id="GO:0005524">
    <property type="term" value="F:ATP binding"/>
    <property type="evidence" value="ECO:0007669"/>
    <property type="project" value="UniProtKB-KW"/>
</dbReference>
<dbReference type="OrthoDB" id="9804819at2"/>
<dbReference type="Proteomes" id="UP000253790">
    <property type="component" value="Chromosome"/>
</dbReference>
<keyword evidence="3 5" id="KW-0067">ATP-binding</keyword>
<proteinExistence type="predicted"/>
<dbReference type="CDD" id="cd03230">
    <property type="entry name" value="ABC_DR_subfamily_A"/>
    <property type="match status" value="1"/>
</dbReference>
<reference evidence="5 6" key="1">
    <citation type="submission" date="2018-07" db="EMBL/GenBank/DDBJ databases">
        <title>Complete genome sequencing of Ornithinimicrobium sp. AMA3305.</title>
        <authorList>
            <person name="Bae J.-W."/>
        </authorList>
    </citation>
    <scope>NUCLEOTIDE SEQUENCE [LARGE SCALE GENOMIC DNA]</scope>
    <source>
        <strain evidence="5 6">AMA3305</strain>
    </source>
</reference>
<dbReference type="InterPro" id="IPR027417">
    <property type="entry name" value="P-loop_NTPase"/>
</dbReference>
<evidence type="ECO:0000256" key="2">
    <source>
        <dbReference type="ARBA" id="ARBA00022741"/>
    </source>
</evidence>
<keyword evidence="2" id="KW-0547">Nucleotide-binding</keyword>
<dbReference type="AlphaFoldDB" id="A0A345NM93"/>
<dbReference type="KEGG" id="orn:DV701_08420"/>
<gene>
    <name evidence="5" type="ORF">DV701_08420</name>
</gene>
<dbReference type="SUPFAM" id="SSF52540">
    <property type="entry name" value="P-loop containing nucleoside triphosphate hydrolases"/>
    <property type="match status" value="1"/>
</dbReference>
<protein>
    <submittedName>
        <fullName evidence="5">ABC transporter ATP-binding protein</fullName>
    </submittedName>
</protein>
<dbReference type="InterPro" id="IPR051782">
    <property type="entry name" value="ABC_Transporter_VariousFunc"/>
</dbReference>
<dbReference type="InterPro" id="IPR003439">
    <property type="entry name" value="ABC_transporter-like_ATP-bd"/>
</dbReference>
<dbReference type="Gene3D" id="3.40.50.300">
    <property type="entry name" value="P-loop containing nucleotide triphosphate hydrolases"/>
    <property type="match status" value="1"/>
</dbReference>